<evidence type="ECO:0000313" key="2">
    <source>
        <dbReference type="EMBL" id="AXF75694.1"/>
    </source>
</evidence>
<sequence>MKRINGFKSPFRLFFLILSNLLLSWSAPPSFAGARSPQWPQDMIEQIIKLDSGQRFHYFLSNQHISDDVTYVLVVMHGHPRDGG</sequence>
<dbReference type="AlphaFoldDB" id="A0A345CQH7"/>
<evidence type="ECO:0000256" key="1">
    <source>
        <dbReference type="SAM" id="SignalP"/>
    </source>
</evidence>
<gene>
    <name evidence="2" type="ORF">AV903_05630</name>
</gene>
<proteinExistence type="predicted"/>
<protein>
    <recommendedName>
        <fullName evidence="4">Alpha/beta hydrolase</fullName>
    </recommendedName>
</protein>
<accession>A0A345CQH7</accession>
<evidence type="ECO:0008006" key="4">
    <source>
        <dbReference type="Google" id="ProtNLM"/>
    </source>
</evidence>
<feature type="signal peptide" evidence="1">
    <location>
        <begin position="1"/>
        <end position="32"/>
    </location>
</feature>
<dbReference type="Proteomes" id="UP000264980">
    <property type="component" value="Chromosome"/>
</dbReference>
<evidence type="ECO:0000313" key="3">
    <source>
        <dbReference type="Proteomes" id="UP000264980"/>
    </source>
</evidence>
<reference evidence="2 3" key="1">
    <citation type="submission" date="2016-01" db="EMBL/GenBank/DDBJ databases">
        <authorList>
            <person name="Oliw E.H."/>
        </authorList>
    </citation>
    <scope>NUCLEOTIDE SEQUENCE [LARGE SCALE GENOMIC DNA]</scope>
    <source>
        <strain evidence="2 3">MDcuke</strain>
    </source>
</reference>
<dbReference type="EMBL" id="CP013970">
    <property type="protein sequence ID" value="AXF75694.1"/>
    <property type="molecule type" value="Genomic_DNA"/>
</dbReference>
<name>A0A345CQH7_9GAMM</name>
<keyword evidence="1" id="KW-0732">Signal</keyword>
<organism evidence="2 3">
    <name type="scientific">Erwinia tracheiphila</name>
    <dbReference type="NCBI Taxonomy" id="65700"/>
    <lineage>
        <taxon>Bacteria</taxon>
        <taxon>Pseudomonadati</taxon>
        <taxon>Pseudomonadota</taxon>
        <taxon>Gammaproteobacteria</taxon>
        <taxon>Enterobacterales</taxon>
        <taxon>Erwiniaceae</taxon>
        <taxon>Erwinia</taxon>
    </lineage>
</organism>
<feature type="chain" id="PRO_5016855636" description="Alpha/beta hydrolase" evidence="1">
    <location>
        <begin position="33"/>
        <end position="84"/>
    </location>
</feature>